<feature type="domain" description="GFO/IDH/MocA-like oxidoreductase" evidence="2">
    <location>
        <begin position="208"/>
        <end position="334"/>
    </location>
</feature>
<reference evidence="3 4" key="1">
    <citation type="submission" date="2016-08" db="EMBL/GenBank/DDBJ databases">
        <authorList>
            <person name="Seilhamer J.J."/>
        </authorList>
    </citation>
    <scope>NUCLEOTIDE SEQUENCE [LARGE SCALE GENOMIC DNA]</scope>
    <source>
        <strain evidence="3">M3/6</strain>
    </source>
</reference>
<dbReference type="Proteomes" id="UP000187464">
    <property type="component" value="Chromosome I"/>
</dbReference>
<gene>
    <name evidence="3" type="ORF">PSM36_3068</name>
</gene>
<dbReference type="AlphaFoldDB" id="A0A1R3TB68"/>
<evidence type="ECO:0000313" key="4">
    <source>
        <dbReference type="Proteomes" id="UP000187464"/>
    </source>
</evidence>
<dbReference type="SUPFAM" id="SSF51735">
    <property type="entry name" value="NAD(P)-binding Rossmann-fold domains"/>
    <property type="match status" value="1"/>
</dbReference>
<dbReference type="EMBL" id="LT605205">
    <property type="protein sequence ID" value="SCD21857.1"/>
    <property type="molecule type" value="Genomic_DNA"/>
</dbReference>
<evidence type="ECO:0000313" key="3">
    <source>
        <dbReference type="EMBL" id="SCD21857.1"/>
    </source>
</evidence>
<accession>A0A1R3TB68</accession>
<dbReference type="Gene3D" id="3.40.50.720">
    <property type="entry name" value="NAD(P)-binding Rossmann-like Domain"/>
    <property type="match status" value="1"/>
</dbReference>
<evidence type="ECO:0000259" key="1">
    <source>
        <dbReference type="Pfam" id="PF01408"/>
    </source>
</evidence>
<organism evidence="3 4">
    <name type="scientific">Proteiniphilum saccharofermentans</name>
    <dbReference type="NCBI Taxonomy" id="1642647"/>
    <lineage>
        <taxon>Bacteria</taxon>
        <taxon>Pseudomonadati</taxon>
        <taxon>Bacteroidota</taxon>
        <taxon>Bacteroidia</taxon>
        <taxon>Bacteroidales</taxon>
        <taxon>Dysgonomonadaceae</taxon>
        <taxon>Proteiniphilum</taxon>
    </lineage>
</organism>
<dbReference type="PANTHER" id="PTHR43818:SF5">
    <property type="entry name" value="OXIDOREDUCTASE FAMILY PROTEIN"/>
    <property type="match status" value="1"/>
</dbReference>
<protein>
    <submittedName>
        <fullName evidence="3">Oxidoreductase</fullName>
    </submittedName>
</protein>
<dbReference type="PANTHER" id="PTHR43818">
    <property type="entry name" value="BCDNA.GH03377"/>
    <property type="match status" value="1"/>
</dbReference>
<name>A0A1R3TB68_9BACT</name>
<dbReference type="Pfam" id="PF22725">
    <property type="entry name" value="GFO_IDH_MocA_C3"/>
    <property type="match status" value="1"/>
</dbReference>
<dbReference type="InterPro" id="IPR036291">
    <property type="entry name" value="NAD(P)-bd_dom_sf"/>
</dbReference>
<keyword evidence="4" id="KW-1185">Reference proteome</keyword>
<dbReference type="PROSITE" id="PS51257">
    <property type="entry name" value="PROKAR_LIPOPROTEIN"/>
    <property type="match status" value="1"/>
</dbReference>
<evidence type="ECO:0000259" key="2">
    <source>
        <dbReference type="Pfam" id="PF22725"/>
    </source>
</evidence>
<dbReference type="STRING" id="1642647.PSM36_3068"/>
<dbReference type="GO" id="GO:0000166">
    <property type="term" value="F:nucleotide binding"/>
    <property type="evidence" value="ECO:0007669"/>
    <property type="project" value="InterPro"/>
</dbReference>
<dbReference type="SUPFAM" id="SSF55347">
    <property type="entry name" value="Glyceraldehyde-3-phosphate dehydrogenase-like, C-terminal domain"/>
    <property type="match status" value="1"/>
</dbReference>
<dbReference type="InterPro" id="IPR055170">
    <property type="entry name" value="GFO_IDH_MocA-like_dom"/>
</dbReference>
<dbReference type="RefSeq" id="WP_076931607.1">
    <property type="nucleotide sequence ID" value="NZ_LT605205.1"/>
</dbReference>
<dbReference type="Gene3D" id="3.30.360.10">
    <property type="entry name" value="Dihydrodipicolinate Reductase, domain 2"/>
    <property type="match status" value="1"/>
</dbReference>
<feature type="domain" description="Gfo/Idh/MocA-like oxidoreductase N-terminal" evidence="1">
    <location>
        <begin position="63"/>
        <end position="179"/>
    </location>
</feature>
<dbReference type="KEGG" id="psac:PSM36_3068"/>
<proteinExistence type="predicted"/>
<dbReference type="InterPro" id="IPR000683">
    <property type="entry name" value="Gfo/Idh/MocA-like_OxRdtase_N"/>
</dbReference>
<dbReference type="Pfam" id="PF01408">
    <property type="entry name" value="GFO_IDH_MocA"/>
    <property type="match status" value="1"/>
</dbReference>
<dbReference type="InterPro" id="IPR050463">
    <property type="entry name" value="Gfo/Idh/MocA_oxidrdct_glycsds"/>
</dbReference>
<sequence>MKNKLREPGRRKFFKDAATLGVMGTIGGGYLLSSCNKPGKTTIASSYEAPVFPTKAPDGKMLKAGLIGCGGRGTGAAVNFINAGPNLQLIALADLFQDQIDKCRATLKKNNNVEIPDENCFVGFDAYQRLIDSDVDVIIQATATHFRPMHLKAAVEARKHCFIEKPAAVDPVGIRSVIASGKMAESMGLTIVAGTQRRYQDDYNKTFSMIKNGAIGELISANCYYNRGGVGNFIRKPEWSDMEAMIRNRANWRWLTGDSIVNLMIHNIDGVNWFFEKHPVKASGVGGRYHRPTGDMYDFFSVDFVFDDNKHYQGMCREMDGCTNNVGDIILGTKGYTNGQNKIFDYNGNIIWEYEYPLGKDGQPTNSTAISPYDQEMICFVTAVRTNKPINDAEQLAHSTLTGIMGRESAYTGKDVTWDDIIYSDLKLGPDEYKWGLVDIQPVSPVPGIAVTR</sequence>